<dbReference type="SMART" id="SM00419">
    <property type="entry name" value="HTH_CRP"/>
    <property type="match status" value="1"/>
</dbReference>
<dbReference type="Proteomes" id="UP000194469">
    <property type="component" value="Unassembled WGS sequence"/>
</dbReference>
<evidence type="ECO:0000313" key="5">
    <source>
        <dbReference type="EMBL" id="SMQ76525.1"/>
    </source>
</evidence>
<dbReference type="GO" id="GO:0006355">
    <property type="term" value="P:regulation of DNA-templated transcription"/>
    <property type="evidence" value="ECO:0007669"/>
    <property type="project" value="InterPro"/>
</dbReference>
<dbReference type="Gene3D" id="1.10.10.10">
    <property type="entry name" value="Winged helix-like DNA-binding domain superfamily/Winged helix DNA-binding domain"/>
    <property type="match status" value="1"/>
</dbReference>
<reference evidence="6" key="1">
    <citation type="submission" date="2017-04" db="EMBL/GenBank/DDBJ databases">
        <authorList>
            <person name="Varghese N."/>
            <person name="Submissions S."/>
        </authorList>
    </citation>
    <scope>NUCLEOTIDE SEQUENCE [LARGE SCALE GENOMIC DNA]</scope>
    <source>
        <strain evidence="6">UI2</strain>
    </source>
</reference>
<evidence type="ECO:0000256" key="1">
    <source>
        <dbReference type="ARBA" id="ARBA00023015"/>
    </source>
</evidence>
<accession>A0A1Y6FNL9</accession>
<gene>
    <name evidence="5" type="ORF">SAMN06295984_1965</name>
</gene>
<keyword evidence="1" id="KW-0805">Transcription regulation</keyword>
<dbReference type="GeneID" id="303001619"/>
<dbReference type="Pfam" id="PF13545">
    <property type="entry name" value="HTH_Crp_2"/>
    <property type="match status" value="1"/>
</dbReference>
<evidence type="ECO:0000256" key="3">
    <source>
        <dbReference type="ARBA" id="ARBA00023163"/>
    </source>
</evidence>
<protein>
    <submittedName>
        <fullName evidence="5">Transcriptional regulator, Crp/Fnr family</fullName>
    </submittedName>
</protein>
<proteinExistence type="predicted"/>
<dbReference type="EMBL" id="FXWL01000002">
    <property type="protein sequence ID" value="SMQ76525.1"/>
    <property type="molecule type" value="Genomic_DNA"/>
</dbReference>
<keyword evidence="6" id="KW-1185">Reference proteome</keyword>
<dbReference type="PROSITE" id="PS51063">
    <property type="entry name" value="HTH_CRP_2"/>
    <property type="match status" value="1"/>
</dbReference>
<dbReference type="Gene3D" id="2.60.120.10">
    <property type="entry name" value="Jelly Rolls"/>
    <property type="match status" value="1"/>
</dbReference>
<dbReference type="InterPro" id="IPR000595">
    <property type="entry name" value="cNMP-bd_dom"/>
</dbReference>
<dbReference type="GO" id="GO:0003677">
    <property type="term" value="F:DNA binding"/>
    <property type="evidence" value="ECO:0007669"/>
    <property type="project" value="UniProtKB-KW"/>
</dbReference>
<dbReference type="InterPro" id="IPR014710">
    <property type="entry name" value="RmlC-like_jellyroll"/>
</dbReference>
<dbReference type="InterPro" id="IPR036390">
    <property type="entry name" value="WH_DNA-bd_sf"/>
</dbReference>
<feature type="domain" description="HTH crp-type" evidence="4">
    <location>
        <begin position="149"/>
        <end position="220"/>
    </location>
</feature>
<dbReference type="RefSeq" id="WP_086456996.1">
    <property type="nucleotide sequence ID" value="NZ_JBHLXM010000003.1"/>
</dbReference>
<evidence type="ECO:0000313" key="6">
    <source>
        <dbReference type="Proteomes" id="UP000194469"/>
    </source>
</evidence>
<evidence type="ECO:0000256" key="2">
    <source>
        <dbReference type="ARBA" id="ARBA00023125"/>
    </source>
</evidence>
<dbReference type="AlphaFoldDB" id="A0A1Y6FNL9"/>
<dbReference type="SUPFAM" id="SSF46785">
    <property type="entry name" value="Winged helix' DNA-binding domain"/>
    <property type="match status" value="1"/>
</dbReference>
<dbReference type="InterPro" id="IPR012318">
    <property type="entry name" value="HTH_CRP"/>
</dbReference>
<sequence>MKDHLLGPLWNRLARDASLDAADRAAFLALPFHSRRCEAGEHLEYPGKERSDYKALLSGFAYRGRMLSDGSRQIVSVHVPGEFVNLDLLIDAKAPHELRMLTPGRIVSVNAGAFGDCLRSRPAVLRALWRQTAVEASIFSEWIARLGRRDARARVAHFLCEFALRARLVAGKDIALPMTQMQLADATGLSPVHVNRTLAGLRRSGLIRVDVGDIRIRDLAGLAQAGDFDPSYLGLAGCEDELAARASAQN</sequence>
<dbReference type="SUPFAM" id="SSF51206">
    <property type="entry name" value="cAMP-binding domain-like"/>
    <property type="match status" value="1"/>
</dbReference>
<organism evidence="5 6">
    <name type="scientific">Sphingopyxis terrae subsp. ummariensis</name>
    <dbReference type="NCBI Taxonomy" id="429001"/>
    <lineage>
        <taxon>Bacteria</taxon>
        <taxon>Pseudomonadati</taxon>
        <taxon>Pseudomonadota</taxon>
        <taxon>Alphaproteobacteria</taxon>
        <taxon>Sphingomonadales</taxon>
        <taxon>Sphingomonadaceae</taxon>
        <taxon>Sphingopyxis</taxon>
    </lineage>
</organism>
<evidence type="ECO:0000259" key="4">
    <source>
        <dbReference type="PROSITE" id="PS51063"/>
    </source>
</evidence>
<dbReference type="CDD" id="cd00038">
    <property type="entry name" value="CAP_ED"/>
    <property type="match status" value="1"/>
</dbReference>
<keyword evidence="2" id="KW-0238">DNA-binding</keyword>
<name>A0A1Y6FNL9_9SPHN</name>
<dbReference type="InterPro" id="IPR036388">
    <property type="entry name" value="WH-like_DNA-bd_sf"/>
</dbReference>
<keyword evidence="3" id="KW-0804">Transcription</keyword>
<dbReference type="InterPro" id="IPR018490">
    <property type="entry name" value="cNMP-bd_dom_sf"/>
</dbReference>